<dbReference type="EMBL" id="CAJNJA010056968">
    <property type="protein sequence ID" value="CAE7860624.1"/>
    <property type="molecule type" value="Genomic_DNA"/>
</dbReference>
<dbReference type="SMART" id="SM00248">
    <property type="entry name" value="ANK"/>
    <property type="match status" value="4"/>
</dbReference>
<dbReference type="InterPro" id="IPR050745">
    <property type="entry name" value="Multifunctional_regulatory"/>
</dbReference>
<dbReference type="Pfam" id="PF12796">
    <property type="entry name" value="Ank_2"/>
    <property type="match status" value="1"/>
</dbReference>
<keyword evidence="1" id="KW-0677">Repeat</keyword>
<evidence type="ECO:0000256" key="3">
    <source>
        <dbReference type="PROSITE-ProRule" id="PRU00023"/>
    </source>
</evidence>
<keyword evidence="2 3" id="KW-0040">ANK repeat</keyword>
<gene>
    <name evidence="4" type="primary">ANKRD17</name>
    <name evidence="4" type="ORF">SNEC2469_LOCUS27246</name>
</gene>
<feature type="repeat" description="ANK" evidence="3">
    <location>
        <begin position="206"/>
        <end position="238"/>
    </location>
</feature>
<evidence type="ECO:0000256" key="2">
    <source>
        <dbReference type="ARBA" id="ARBA00023043"/>
    </source>
</evidence>
<comment type="caution">
    <text evidence="4">The sequence shown here is derived from an EMBL/GenBank/DDBJ whole genome shotgun (WGS) entry which is preliminary data.</text>
</comment>
<evidence type="ECO:0000256" key="1">
    <source>
        <dbReference type="ARBA" id="ARBA00022737"/>
    </source>
</evidence>
<keyword evidence="5" id="KW-1185">Reference proteome</keyword>
<accession>A0A813A9M1</accession>
<dbReference type="SUPFAM" id="SSF48403">
    <property type="entry name" value="Ankyrin repeat"/>
    <property type="match status" value="1"/>
</dbReference>
<dbReference type="AlphaFoldDB" id="A0A813A9M1"/>
<dbReference type="PROSITE" id="PS50088">
    <property type="entry name" value="ANK_REPEAT"/>
    <property type="match status" value="1"/>
</dbReference>
<evidence type="ECO:0000313" key="5">
    <source>
        <dbReference type="Proteomes" id="UP000601435"/>
    </source>
</evidence>
<sequence>MVAGAPGNMRLRGDLPVIRGLLEVSADANDQTRKAQPILALFAANTVLGLCALFQNNDAMKLLISAKAKGNARKGTFPPILGAIFANNVEGIRILRQHGASANVAAPTGISAVQQACTTGSLEVLQVLLFETESRLPLTQALHHAAIFQDSSAKIVRMLVSARADINEQYKGSFRTVLGLVLRMRGLQYKLGGKATKSRFLGYHHLGATPLMMAILAGQFECAAALAVAGARLDLQNARRKKAEDLAKQLDVPEFLMEALHGRVERCAAVVSLATSQDKCHDAPEEDYFEV</sequence>
<evidence type="ECO:0000313" key="4">
    <source>
        <dbReference type="EMBL" id="CAE7860624.1"/>
    </source>
</evidence>
<proteinExistence type="predicted"/>
<dbReference type="Proteomes" id="UP000601435">
    <property type="component" value="Unassembled WGS sequence"/>
</dbReference>
<dbReference type="OrthoDB" id="418289at2759"/>
<protein>
    <submittedName>
        <fullName evidence="4">ANKRD17 protein</fullName>
    </submittedName>
</protein>
<dbReference type="PANTHER" id="PTHR24189:SF50">
    <property type="entry name" value="ANKYRIN REPEAT AND SOCS BOX PROTEIN 2"/>
    <property type="match status" value="1"/>
</dbReference>
<dbReference type="PANTHER" id="PTHR24189">
    <property type="entry name" value="MYOTROPHIN"/>
    <property type="match status" value="1"/>
</dbReference>
<organism evidence="4 5">
    <name type="scientific">Symbiodinium necroappetens</name>
    <dbReference type="NCBI Taxonomy" id="1628268"/>
    <lineage>
        <taxon>Eukaryota</taxon>
        <taxon>Sar</taxon>
        <taxon>Alveolata</taxon>
        <taxon>Dinophyceae</taxon>
        <taxon>Suessiales</taxon>
        <taxon>Symbiodiniaceae</taxon>
        <taxon>Symbiodinium</taxon>
    </lineage>
</organism>
<dbReference type="Gene3D" id="1.25.40.20">
    <property type="entry name" value="Ankyrin repeat-containing domain"/>
    <property type="match status" value="2"/>
</dbReference>
<reference evidence="4" key="1">
    <citation type="submission" date="2021-02" db="EMBL/GenBank/DDBJ databases">
        <authorList>
            <person name="Dougan E. K."/>
            <person name="Rhodes N."/>
            <person name="Thang M."/>
            <person name="Chan C."/>
        </authorList>
    </citation>
    <scope>NUCLEOTIDE SEQUENCE</scope>
</reference>
<dbReference type="InterPro" id="IPR002110">
    <property type="entry name" value="Ankyrin_rpt"/>
</dbReference>
<name>A0A813A9M1_9DINO</name>
<dbReference type="InterPro" id="IPR036770">
    <property type="entry name" value="Ankyrin_rpt-contain_sf"/>
</dbReference>